<protein>
    <recommendedName>
        <fullName evidence="4">DUF4920 domain-containing protein</fullName>
    </recommendedName>
</protein>
<dbReference type="RefSeq" id="WP_087938201.1">
    <property type="nucleotide sequence ID" value="NZ_FNAC01000006.1"/>
</dbReference>
<dbReference type="STRING" id="686796.SAMN04488104_100627"/>
<dbReference type="PROSITE" id="PS51257">
    <property type="entry name" value="PROKAR_LIPOPROTEIN"/>
    <property type="match status" value="1"/>
</dbReference>
<keyword evidence="1" id="KW-0732">Signal</keyword>
<accession>A0A1G6PI63</accession>
<feature type="chain" id="PRO_5011769542" description="DUF4920 domain-containing protein" evidence="1">
    <location>
        <begin position="20"/>
        <end position="178"/>
    </location>
</feature>
<dbReference type="EMBL" id="FNAC01000006">
    <property type="protein sequence ID" value="SDC79264.1"/>
    <property type="molecule type" value="Genomic_DNA"/>
</dbReference>
<dbReference type="Pfam" id="PF16267">
    <property type="entry name" value="DUF4920"/>
    <property type="match status" value="1"/>
</dbReference>
<dbReference type="InterPro" id="IPR032577">
    <property type="entry name" value="DUF4920"/>
</dbReference>
<keyword evidence="3" id="KW-1185">Reference proteome</keyword>
<organism evidence="2 3">
    <name type="scientific">Algoriphagus faecimaris</name>
    <dbReference type="NCBI Taxonomy" id="686796"/>
    <lineage>
        <taxon>Bacteria</taxon>
        <taxon>Pseudomonadati</taxon>
        <taxon>Bacteroidota</taxon>
        <taxon>Cytophagia</taxon>
        <taxon>Cytophagales</taxon>
        <taxon>Cyclobacteriaceae</taxon>
        <taxon>Algoriphagus</taxon>
    </lineage>
</organism>
<evidence type="ECO:0000313" key="2">
    <source>
        <dbReference type="EMBL" id="SDC79264.1"/>
    </source>
</evidence>
<proteinExistence type="predicted"/>
<evidence type="ECO:0000313" key="3">
    <source>
        <dbReference type="Proteomes" id="UP000199060"/>
    </source>
</evidence>
<dbReference type="Proteomes" id="UP000199060">
    <property type="component" value="Unassembled WGS sequence"/>
</dbReference>
<dbReference type="OrthoDB" id="129527at2"/>
<feature type="signal peptide" evidence="1">
    <location>
        <begin position="1"/>
        <end position="19"/>
    </location>
</feature>
<sequence length="178" mass="19567">MKKITFRFMLTLLVGGTIACSSNSDQPYADLPSYEMGEVVGKLESVAGKYGESLDGKLLLTHLPYFVNQIEEEGSAEAIIQGEIKEVCTSKGCWLSMDLPNGESMRVTFKDYGFFVPTNSQGFPIILKGVGTRVETDVETLRHYAEDQGKSQEEIDAITEPKSEITFEAVGVIIPEKA</sequence>
<dbReference type="AlphaFoldDB" id="A0A1G6PI63"/>
<evidence type="ECO:0000256" key="1">
    <source>
        <dbReference type="SAM" id="SignalP"/>
    </source>
</evidence>
<name>A0A1G6PI63_9BACT</name>
<evidence type="ECO:0008006" key="4">
    <source>
        <dbReference type="Google" id="ProtNLM"/>
    </source>
</evidence>
<reference evidence="3" key="1">
    <citation type="submission" date="2016-10" db="EMBL/GenBank/DDBJ databases">
        <authorList>
            <person name="Varghese N."/>
            <person name="Submissions S."/>
        </authorList>
    </citation>
    <scope>NUCLEOTIDE SEQUENCE [LARGE SCALE GENOMIC DNA]</scope>
    <source>
        <strain evidence="3">DSM 23095</strain>
    </source>
</reference>
<gene>
    <name evidence="2" type="ORF">SAMN04488104_100627</name>
</gene>